<dbReference type="GO" id="GO:0016787">
    <property type="term" value="F:hydrolase activity"/>
    <property type="evidence" value="ECO:0007669"/>
    <property type="project" value="UniProtKB-KW"/>
</dbReference>
<dbReference type="PANTHER" id="PTHR43751">
    <property type="entry name" value="SULFATASE"/>
    <property type="match status" value="1"/>
</dbReference>
<gene>
    <name evidence="4" type="ORF">CLV33_101454</name>
</gene>
<dbReference type="Gene3D" id="3.40.720.10">
    <property type="entry name" value="Alkaline Phosphatase, subunit A"/>
    <property type="match status" value="1"/>
</dbReference>
<dbReference type="InterPro" id="IPR000917">
    <property type="entry name" value="Sulfatase_N"/>
</dbReference>
<dbReference type="Pfam" id="PF00884">
    <property type="entry name" value="Sulfatase"/>
    <property type="match status" value="1"/>
</dbReference>
<dbReference type="PROSITE" id="PS00523">
    <property type="entry name" value="SULFATASE_1"/>
    <property type="match status" value="1"/>
</dbReference>
<dbReference type="Proteomes" id="UP000251545">
    <property type="component" value="Unassembled WGS sequence"/>
</dbReference>
<comment type="caution">
    <text evidence="4">The sequence shown here is derived from an EMBL/GenBank/DDBJ whole genome shotgun (WGS) entry which is preliminary data.</text>
</comment>
<evidence type="ECO:0000313" key="4">
    <source>
        <dbReference type="EMBL" id="PQV51530.1"/>
    </source>
</evidence>
<dbReference type="PANTHER" id="PTHR43751:SF3">
    <property type="entry name" value="SULFATASE N-TERMINAL DOMAIN-CONTAINING PROTEIN"/>
    <property type="match status" value="1"/>
</dbReference>
<comment type="similarity">
    <text evidence="1">Belongs to the sulfatase family.</text>
</comment>
<dbReference type="RefSeq" id="WP_170063961.1">
    <property type="nucleotide sequence ID" value="NZ_PVEO01000001.1"/>
</dbReference>
<sequence length="477" mass="54238">MNKTLALLIIVFSFANCKEKTKFFETVTQYENKTNIIYILADDLGYADIGCYGQKDIKTPHIDSMAKEGMKFTDHYAGSAVCGPSRASLLTGMDTGHSYIRGNDPIPETFPLRPEDVTVAEMLKKSGYYTGIIGKWGLGDPETTGTPNKQGFDYFYGYLNHIRAHNSYPDYLWRNNEKVMLPNEIIMAEKGYAKGLGSVSTNKALYSNDLFTEEALGFIETNANSDKPFFLYLAYTIPHANNEFWLLEENKHGMEVPDVEKYKNENWPEVEKAKASAITRLDNYVGEVLKMIKSKGIEENTLVIFASDNGPHAEGEVDPEFFDSNKPFKGLKRDLYEGGVRVPFIAWWPKTIKPSTTSKHVSAFWDFMPTCADIAGIKLDCPTNGISYLPTLLSQTEKQKNHDFLYWEFPAQGNKQAVRKGNWKLVYLHKADTYELYDLNNEIEEQTNVIKEHPKVFEDLKNIMINGRTPSKEFPLN</sequence>
<proteinExistence type="inferred from homology"/>
<accession>A0A362XE59</accession>
<dbReference type="InterPro" id="IPR024607">
    <property type="entry name" value="Sulfatase_CS"/>
</dbReference>
<dbReference type="InterPro" id="IPR017850">
    <property type="entry name" value="Alkaline_phosphatase_core_sf"/>
</dbReference>
<dbReference type="SUPFAM" id="SSF53649">
    <property type="entry name" value="Alkaline phosphatase-like"/>
    <property type="match status" value="1"/>
</dbReference>
<dbReference type="InterPro" id="IPR052701">
    <property type="entry name" value="GAG_Ulvan_Degrading_Sulfatases"/>
</dbReference>
<dbReference type="AlphaFoldDB" id="A0A362XE59"/>
<dbReference type="CDD" id="cd16145">
    <property type="entry name" value="ARS_like"/>
    <property type="match status" value="1"/>
</dbReference>
<dbReference type="EMBL" id="PVEO01000001">
    <property type="protein sequence ID" value="PQV51530.1"/>
    <property type="molecule type" value="Genomic_DNA"/>
</dbReference>
<evidence type="ECO:0000256" key="2">
    <source>
        <dbReference type="ARBA" id="ARBA00022801"/>
    </source>
</evidence>
<keyword evidence="2" id="KW-0378">Hydrolase</keyword>
<evidence type="ECO:0000259" key="3">
    <source>
        <dbReference type="Pfam" id="PF00884"/>
    </source>
</evidence>
<protein>
    <submittedName>
        <fullName evidence="4">Arylsulfatase A-like enzyme</fullName>
    </submittedName>
</protein>
<evidence type="ECO:0000313" key="5">
    <source>
        <dbReference type="Proteomes" id="UP000251545"/>
    </source>
</evidence>
<organism evidence="4 5">
    <name type="scientific">Jejuia pallidilutea</name>
    <dbReference type="NCBI Taxonomy" id="504487"/>
    <lineage>
        <taxon>Bacteria</taxon>
        <taxon>Pseudomonadati</taxon>
        <taxon>Bacteroidota</taxon>
        <taxon>Flavobacteriia</taxon>
        <taxon>Flavobacteriales</taxon>
        <taxon>Flavobacteriaceae</taxon>
        <taxon>Jejuia</taxon>
    </lineage>
</organism>
<name>A0A362XE59_9FLAO</name>
<reference evidence="4 5" key="1">
    <citation type="submission" date="2018-02" db="EMBL/GenBank/DDBJ databases">
        <title>Genomic Encyclopedia of Archaeal and Bacterial Type Strains, Phase II (KMG-II): from individual species to whole genera.</title>
        <authorList>
            <person name="Goeker M."/>
        </authorList>
    </citation>
    <scope>NUCLEOTIDE SEQUENCE [LARGE SCALE GENOMIC DNA]</scope>
    <source>
        <strain evidence="4 5">DSM 21165</strain>
    </source>
</reference>
<feature type="domain" description="Sulfatase N-terminal" evidence="3">
    <location>
        <begin position="35"/>
        <end position="377"/>
    </location>
</feature>
<evidence type="ECO:0000256" key="1">
    <source>
        <dbReference type="ARBA" id="ARBA00008779"/>
    </source>
</evidence>
<dbReference type="Gene3D" id="3.30.1120.10">
    <property type="match status" value="1"/>
</dbReference>